<evidence type="ECO:0000313" key="5">
    <source>
        <dbReference type="Proteomes" id="UP000658320"/>
    </source>
</evidence>
<dbReference type="Gene3D" id="2.40.50.140">
    <property type="entry name" value="Nucleic acid-binding proteins"/>
    <property type="match status" value="1"/>
</dbReference>
<name>A0A918FPY6_9ACTN</name>
<comment type="caution">
    <text evidence="4">The sequence shown here is derived from an EMBL/GenBank/DDBJ whole genome shotgun (WGS) entry which is preliminary data.</text>
</comment>
<dbReference type="Proteomes" id="UP000658320">
    <property type="component" value="Unassembled WGS sequence"/>
</dbReference>
<feature type="compositionally biased region" description="Pro residues" evidence="3">
    <location>
        <begin position="134"/>
        <end position="158"/>
    </location>
</feature>
<dbReference type="GO" id="GO:0003697">
    <property type="term" value="F:single-stranded DNA binding"/>
    <property type="evidence" value="ECO:0007669"/>
    <property type="project" value="InterPro"/>
</dbReference>
<dbReference type="Pfam" id="PF00436">
    <property type="entry name" value="SSB"/>
    <property type="match status" value="1"/>
</dbReference>
<feature type="region of interest" description="Disordered" evidence="3">
    <location>
        <begin position="128"/>
        <end position="187"/>
    </location>
</feature>
<evidence type="ECO:0000256" key="3">
    <source>
        <dbReference type="SAM" id="MobiDB-lite"/>
    </source>
</evidence>
<accession>A0A918FPY6</accession>
<dbReference type="InterPro" id="IPR012340">
    <property type="entry name" value="NA-bd_OB-fold"/>
</dbReference>
<keyword evidence="1 2" id="KW-0238">DNA-binding</keyword>
<sequence>MPSAGRDGSAAAGPAPSITHVSGTVTSDVECRFAQSGIAACRFRLTETPSQWDAATQKWRDGTPIRYVCTAWRDLARNAAESLTSGVTVLVEGRITEIKDNSIYLSVDDLGISLRQRIAYTEASLPSPAAAAPVTPPPAPQPAAPSAPRPPTKQPGNPPAWWEKQRSSGWSNTAASDADGSPLHVGR</sequence>
<dbReference type="InterPro" id="IPR000424">
    <property type="entry name" value="Primosome_PriB/ssb"/>
</dbReference>
<dbReference type="AlphaFoldDB" id="A0A918FPY6"/>
<dbReference type="SUPFAM" id="SSF50249">
    <property type="entry name" value="Nucleic acid-binding proteins"/>
    <property type="match status" value="1"/>
</dbReference>
<protein>
    <recommendedName>
        <fullName evidence="6">Single-stranded DNA-binding protein</fullName>
    </recommendedName>
</protein>
<evidence type="ECO:0000256" key="2">
    <source>
        <dbReference type="PROSITE-ProRule" id="PRU00252"/>
    </source>
</evidence>
<evidence type="ECO:0008006" key="6">
    <source>
        <dbReference type="Google" id="ProtNLM"/>
    </source>
</evidence>
<dbReference type="EMBL" id="BMSX01000056">
    <property type="protein sequence ID" value="GGR65096.1"/>
    <property type="molecule type" value="Genomic_DNA"/>
</dbReference>
<gene>
    <name evidence="4" type="ORF">GCM10010251_96960</name>
</gene>
<dbReference type="CDD" id="cd04496">
    <property type="entry name" value="SSB_OBF"/>
    <property type="match status" value="1"/>
</dbReference>
<reference evidence="4" key="2">
    <citation type="submission" date="2020-09" db="EMBL/GenBank/DDBJ databases">
        <authorList>
            <person name="Sun Q."/>
            <person name="Ohkuma M."/>
        </authorList>
    </citation>
    <scope>NUCLEOTIDE SEQUENCE</scope>
    <source>
        <strain evidence="4">JCM 4346</strain>
    </source>
</reference>
<organism evidence="4 5">
    <name type="scientific">Streptomyces aurantiogriseus</name>
    <dbReference type="NCBI Taxonomy" id="66870"/>
    <lineage>
        <taxon>Bacteria</taxon>
        <taxon>Bacillati</taxon>
        <taxon>Actinomycetota</taxon>
        <taxon>Actinomycetes</taxon>
        <taxon>Kitasatosporales</taxon>
        <taxon>Streptomycetaceae</taxon>
        <taxon>Streptomyces</taxon>
    </lineage>
</organism>
<evidence type="ECO:0000313" key="4">
    <source>
        <dbReference type="EMBL" id="GGR65096.1"/>
    </source>
</evidence>
<dbReference type="PROSITE" id="PS50935">
    <property type="entry name" value="SSB"/>
    <property type="match status" value="1"/>
</dbReference>
<keyword evidence="5" id="KW-1185">Reference proteome</keyword>
<proteinExistence type="predicted"/>
<reference evidence="4" key="1">
    <citation type="journal article" date="2014" name="Int. J. Syst. Evol. Microbiol.">
        <title>Complete genome sequence of Corynebacterium casei LMG S-19264T (=DSM 44701T), isolated from a smear-ripened cheese.</title>
        <authorList>
            <consortium name="US DOE Joint Genome Institute (JGI-PGF)"/>
            <person name="Walter F."/>
            <person name="Albersmeier A."/>
            <person name="Kalinowski J."/>
            <person name="Ruckert C."/>
        </authorList>
    </citation>
    <scope>NUCLEOTIDE SEQUENCE</scope>
    <source>
        <strain evidence="4">JCM 4346</strain>
    </source>
</reference>
<evidence type="ECO:0000256" key="1">
    <source>
        <dbReference type="ARBA" id="ARBA00023125"/>
    </source>
</evidence>